<accession>A0ABX6N9U7</accession>
<gene>
    <name evidence="2" type="ORF">HKT17_11960</name>
</gene>
<name>A0ABX6N9U7_9BURK</name>
<proteinExistence type="predicted"/>
<feature type="signal peptide" evidence="1">
    <location>
        <begin position="1"/>
        <end position="31"/>
    </location>
</feature>
<organism evidence="2 3">
    <name type="scientific">Limnobacter profundi</name>
    <dbReference type="NCBI Taxonomy" id="2732163"/>
    <lineage>
        <taxon>Bacteria</taxon>
        <taxon>Pseudomonadati</taxon>
        <taxon>Pseudomonadota</taxon>
        <taxon>Betaproteobacteria</taxon>
        <taxon>Burkholderiales</taxon>
        <taxon>Burkholderiaceae</taxon>
        <taxon>Limnobacter</taxon>
    </lineage>
</organism>
<evidence type="ECO:0008006" key="4">
    <source>
        <dbReference type="Google" id="ProtNLM"/>
    </source>
</evidence>
<dbReference type="Proteomes" id="UP000501130">
    <property type="component" value="Chromosome"/>
</dbReference>
<dbReference type="RefSeq" id="WP_171100319.1">
    <property type="nucleotide sequence ID" value="NZ_CP053084.1"/>
</dbReference>
<dbReference type="Gene3D" id="3.30.1330.60">
    <property type="entry name" value="OmpA-like domain"/>
    <property type="match status" value="1"/>
</dbReference>
<dbReference type="EMBL" id="CP053084">
    <property type="protein sequence ID" value="QJR30362.1"/>
    <property type="molecule type" value="Genomic_DNA"/>
</dbReference>
<protein>
    <recommendedName>
        <fullName evidence="4">OmpA-like domain-containing protein</fullName>
    </recommendedName>
</protein>
<sequence length="188" mass="20283">MSKRSTTKCGAGKIVGLSALAVLCSIKPANAIDSVVQRLSNPEMHCGYQPTFDLFNGVVNALSESQGTAAALTLRREDRRLELLIHFKPGQTEIPPNCLPKLEALNNATKAGRSGPILIRSSTQTGGSAELDLAVASQRLDAVQHYFRDNRLARKAFVLELHPDTSSPLFGDAVRLPNMVEIYSSPAN</sequence>
<feature type="chain" id="PRO_5046483973" description="OmpA-like domain-containing protein" evidence="1">
    <location>
        <begin position="32"/>
        <end position="188"/>
    </location>
</feature>
<keyword evidence="1" id="KW-0732">Signal</keyword>
<evidence type="ECO:0000313" key="3">
    <source>
        <dbReference type="Proteomes" id="UP000501130"/>
    </source>
</evidence>
<evidence type="ECO:0000313" key="2">
    <source>
        <dbReference type="EMBL" id="QJR30362.1"/>
    </source>
</evidence>
<keyword evidence="3" id="KW-1185">Reference proteome</keyword>
<dbReference type="SUPFAM" id="SSF103088">
    <property type="entry name" value="OmpA-like"/>
    <property type="match status" value="1"/>
</dbReference>
<evidence type="ECO:0000256" key="1">
    <source>
        <dbReference type="SAM" id="SignalP"/>
    </source>
</evidence>
<reference evidence="2 3" key="1">
    <citation type="submission" date="2020-05" db="EMBL/GenBank/DDBJ databases">
        <title>Compete genome of Limnobacter sp. SAORIC-580.</title>
        <authorList>
            <person name="Song J."/>
            <person name="Cho J.-C."/>
        </authorList>
    </citation>
    <scope>NUCLEOTIDE SEQUENCE [LARGE SCALE GENOMIC DNA]</scope>
    <source>
        <strain evidence="2 3">SAORIC-580</strain>
    </source>
</reference>
<dbReference type="InterPro" id="IPR036737">
    <property type="entry name" value="OmpA-like_sf"/>
</dbReference>